<dbReference type="InterPro" id="IPR001387">
    <property type="entry name" value="Cro/C1-type_HTH"/>
</dbReference>
<accession>A0A366DWM6</accession>
<dbReference type="EMBL" id="QNRE01000002">
    <property type="protein sequence ID" value="RBO93939.1"/>
    <property type="molecule type" value="Genomic_DNA"/>
</dbReference>
<dbReference type="Pfam" id="PF13560">
    <property type="entry name" value="HTH_31"/>
    <property type="match status" value="1"/>
</dbReference>
<dbReference type="Pfam" id="PF17765">
    <property type="entry name" value="MLTR_LBD"/>
    <property type="match status" value="1"/>
</dbReference>
<dbReference type="Proteomes" id="UP000252586">
    <property type="component" value="Unassembled WGS sequence"/>
</dbReference>
<protein>
    <submittedName>
        <fullName evidence="2">Xre family transcriptional regulator</fullName>
    </submittedName>
</protein>
<dbReference type="Gene3D" id="3.30.450.180">
    <property type="match status" value="1"/>
</dbReference>
<feature type="domain" description="HTH cro/C1-type" evidence="1">
    <location>
        <begin position="30"/>
        <end position="82"/>
    </location>
</feature>
<dbReference type="AlphaFoldDB" id="A0A366DWM6"/>
<reference evidence="2 3" key="1">
    <citation type="submission" date="2018-06" db="EMBL/GenBank/DDBJ databases">
        <title>Genomic Encyclopedia of Type Strains, Phase IV (KMG-IV): sequencing the most valuable type-strain genomes for metagenomic binning, comparative biology and taxonomic classification.</title>
        <authorList>
            <person name="Goeker M."/>
        </authorList>
    </citation>
    <scope>NUCLEOTIDE SEQUENCE [LARGE SCALE GENOMIC DNA]</scope>
    <source>
        <strain evidence="2 3">DSM 44599</strain>
    </source>
</reference>
<dbReference type="RefSeq" id="WP_067501795.1">
    <property type="nucleotide sequence ID" value="NZ_QNRE01000002.1"/>
</dbReference>
<sequence>MATAHPDISDFLKSRRARVKPEDVGVVTTRNRRRVAGLRREELAQLAAVSVDYYTRLEQGRAERVSDSVLDSIADALLLDDVEREHLHRLANPPRRRPSPTPGVHTGLRLLLRDLPERPAFVLGRRMDVLAWNSLARKLIADFGTLAPARRNLARLVLLDEQVRRLYPDRELAVSNAAGFLRRDLGLHPDDAELGALVAELNAGSAELRRKWSQHTVSRKSSGVKKFDHPHAGEFELSYQSLELPGSPDQILVVYSPRTRSESDKLRELAVGVGSIPE</sequence>
<dbReference type="GO" id="GO:0003677">
    <property type="term" value="F:DNA binding"/>
    <property type="evidence" value="ECO:0007669"/>
    <property type="project" value="InterPro"/>
</dbReference>
<dbReference type="SUPFAM" id="SSF47413">
    <property type="entry name" value="lambda repressor-like DNA-binding domains"/>
    <property type="match status" value="1"/>
</dbReference>
<keyword evidence="3" id="KW-1185">Reference proteome</keyword>
<dbReference type="PROSITE" id="PS50943">
    <property type="entry name" value="HTH_CROC1"/>
    <property type="match status" value="1"/>
</dbReference>
<evidence type="ECO:0000259" key="1">
    <source>
        <dbReference type="PROSITE" id="PS50943"/>
    </source>
</evidence>
<proteinExistence type="predicted"/>
<dbReference type="PANTHER" id="PTHR35010">
    <property type="entry name" value="BLL4672 PROTEIN-RELATED"/>
    <property type="match status" value="1"/>
</dbReference>
<dbReference type="InterPro" id="IPR041413">
    <property type="entry name" value="MLTR_LBD"/>
</dbReference>
<evidence type="ECO:0000313" key="3">
    <source>
        <dbReference type="Proteomes" id="UP000252586"/>
    </source>
</evidence>
<dbReference type="InterPro" id="IPR010982">
    <property type="entry name" value="Lambda_DNA-bd_dom_sf"/>
</dbReference>
<gene>
    <name evidence="2" type="ORF">DFR74_102359</name>
</gene>
<organism evidence="2 3">
    <name type="scientific">Nocardia puris</name>
    <dbReference type="NCBI Taxonomy" id="208602"/>
    <lineage>
        <taxon>Bacteria</taxon>
        <taxon>Bacillati</taxon>
        <taxon>Actinomycetota</taxon>
        <taxon>Actinomycetes</taxon>
        <taxon>Mycobacteriales</taxon>
        <taxon>Nocardiaceae</taxon>
        <taxon>Nocardia</taxon>
    </lineage>
</organism>
<dbReference type="OrthoDB" id="3608749at2"/>
<dbReference type="Gene3D" id="1.10.260.40">
    <property type="entry name" value="lambda repressor-like DNA-binding domains"/>
    <property type="match status" value="1"/>
</dbReference>
<dbReference type="SMART" id="SM00530">
    <property type="entry name" value="HTH_XRE"/>
    <property type="match status" value="1"/>
</dbReference>
<dbReference type="PANTHER" id="PTHR35010:SF2">
    <property type="entry name" value="BLL4672 PROTEIN"/>
    <property type="match status" value="1"/>
</dbReference>
<evidence type="ECO:0000313" key="2">
    <source>
        <dbReference type="EMBL" id="RBO93939.1"/>
    </source>
</evidence>
<dbReference type="CDD" id="cd00093">
    <property type="entry name" value="HTH_XRE"/>
    <property type="match status" value="1"/>
</dbReference>
<name>A0A366DWM6_9NOCA</name>
<comment type="caution">
    <text evidence="2">The sequence shown here is derived from an EMBL/GenBank/DDBJ whole genome shotgun (WGS) entry which is preliminary data.</text>
</comment>